<evidence type="ECO:0000313" key="3">
    <source>
        <dbReference type="Proteomes" id="UP000653454"/>
    </source>
</evidence>
<name>A0A8S4GBK1_PLUXY</name>
<comment type="caution">
    <text evidence="2">The sequence shown here is derived from an EMBL/GenBank/DDBJ whole genome shotgun (WGS) entry which is preliminary data.</text>
</comment>
<dbReference type="EMBL" id="CAJHNJ030000126">
    <property type="protein sequence ID" value="CAG9136148.1"/>
    <property type="molecule type" value="Genomic_DNA"/>
</dbReference>
<accession>A0A8S4GBK1</accession>
<evidence type="ECO:0000313" key="2">
    <source>
        <dbReference type="EMBL" id="CAG9136148.1"/>
    </source>
</evidence>
<evidence type="ECO:0000256" key="1">
    <source>
        <dbReference type="SAM" id="SignalP"/>
    </source>
</evidence>
<reference evidence="2" key="1">
    <citation type="submission" date="2020-11" db="EMBL/GenBank/DDBJ databases">
        <authorList>
            <person name="Whiteford S."/>
        </authorList>
    </citation>
    <scope>NUCLEOTIDE SEQUENCE</scope>
</reference>
<keyword evidence="3" id="KW-1185">Reference proteome</keyword>
<keyword evidence="1" id="KW-0732">Signal</keyword>
<feature type="signal peptide" evidence="1">
    <location>
        <begin position="1"/>
        <end position="16"/>
    </location>
</feature>
<dbReference type="AlphaFoldDB" id="A0A8S4GBK1"/>
<dbReference type="Proteomes" id="UP000653454">
    <property type="component" value="Unassembled WGS sequence"/>
</dbReference>
<organism evidence="2 3">
    <name type="scientific">Plutella xylostella</name>
    <name type="common">Diamondback moth</name>
    <name type="synonym">Plutella maculipennis</name>
    <dbReference type="NCBI Taxonomy" id="51655"/>
    <lineage>
        <taxon>Eukaryota</taxon>
        <taxon>Metazoa</taxon>
        <taxon>Ecdysozoa</taxon>
        <taxon>Arthropoda</taxon>
        <taxon>Hexapoda</taxon>
        <taxon>Insecta</taxon>
        <taxon>Pterygota</taxon>
        <taxon>Neoptera</taxon>
        <taxon>Endopterygota</taxon>
        <taxon>Lepidoptera</taxon>
        <taxon>Glossata</taxon>
        <taxon>Ditrysia</taxon>
        <taxon>Yponomeutoidea</taxon>
        <taxon>Plutellidae</taxon>
        <taxon>Plutella</taxon>
    </lineage>
</organism>
<sequence>MAVLVLLPWLFVIVTAQDTLYSVDQLLQRGISSGDGVSTYAVDDDDGAIQSNEGLNANLGEQQQKKLQNLGTMFLRMAQAAGLRENKIKRPPYPPTNPHGGPVQMYTVSGGPLLPGQLIVSDFDTRRGEEVDVDTRSGGEVDADTKGELLIDFDPRRTVIDASSPPTKKPKRRPYMMIKLQGYVYFA</sequence>
<feature type="chain" id="PRO_5035763770" evidence="1">
    <location>
        <begin position="17"/>
        <end position="187"/>
    </location>
</feature>
<proteinExistence type="predicted"/>
<gene>
    <name evidence="2" type="ORF">PLXY2_LOCUS14398</name>
</gene>
<protein>
    <submittedName>
        <fullName evidence="2">(diamondback moth) hypothetical protein</fullName>
    </submittedName>
</protein>